<dbReference type="EMBL" id="JBBWWR010000011">
    <property type="protein sequence ID" value="KAK8960122.1"/>
    <property type="molecule type" value="Genomic_DNA"/>
</dbReference>
<gene>
    <name evidence="1" type="ORF">KSP40_PGU019261</name>
</gene>
<dbReference type="Proteomes" id="UP001412067">
    <property type="component" value="Unassembled WGS sequence"/>
</dbReference>
<protein>
    <submittedName>
        <fullName evidence="1">Uncharacterized protein</fullName>
    </submittedName>
</protein>
<evidence type="ECO:0000313" key="1">
    <source>
        <dbReference type="EMBL" id="KAK8960122.1"/>
    </source>
</evidence>
<reference evidence="1 2" key="1">
    <citation type="journal article" date="2022" name="Nat. Plants">
        <title>Genomes of leafy and leafless Platanthera orchids illuminate the evolution of mycoheterotrophy.</title>
        <authorList>
            <person name="Li M.H."/>
            <person name="Liu K.W."/>
            <person name="Li Z."/>
            <person name="Lu H.C."/>
            <person name="Ye Q.L."/>
            <person name="Zhang D."/>
            <person name="Wang J.Y."/>
            <person name="Li Y.F."/>
            <person name="Zhong Z.M."/>
            <person name="Liu X."/>
            <person name="Yu X."/>
            <person name="Liu D.K."/>
            <person name="Tu X.D."/>
            <person name="Liu B."/>
            <person name="Hao Y."/>
            <person name="Liao X.Y."/>
            <person name="Jiang Y.T."/>
            <person name="Sun W.H."/>
            <person name="Chen J."/>
            <person name="Chen Y.Q."/>
            <person name="Ai Y."/>
            <person name="Zhai J.W."/>
            <person name="Wu S.S."/>
            <person name="Zhou Z."/>
            <person name="Hsiao Y.Y."/>
            <person name="Wu W.L."/>
            <person name="Chen Y.Y."/>
            <person name="Lin Y.F."/>
            <person name="Hsu J.L."/>
            <person name="Li C.Y."/>
            <person name="Wang Z.W."/>
            <person name="Zhao X."/>
            <person name="Zhong W.Y."/>
            <person name="Ma X.K."/>
            <person name="Ma L."/>
            <person name="Huang J."/>
            <person name="Chen G.Z."/>
            <person name="Huang M.Z."/>
            <person name="Huang L."/>
            <person name="Peng D.H."/>
            <person name="Luo Y.B."/>
            <person name="Zou S.Q."/>
            <person name="Chen S.P."/>
            <person name="Lan S."/>
            <person name="Tsai W.C."/>
            <person name="Van de Peer Y."/>
            <person name="Liu Z.J."/>
        </authorList>
    </citation>
    <scope>NUCLEOTIDE SEQUENCE [LARGE SCALE GENOMIC DNA]</scope>
    <source>
        <strain evidence="1">Lor288</strain>
    </source>
</reference>
<accession>A0ABR2M7I6</accession>
<name>A0ABR2M7I6_9ASPA</name>
<evidence type="ECO:0000313" key="2">
    <source>
        <dbReference type="Proteomes" id="UP001412067"/>
    </source>
</evidence>
<dbReference type="PANTHER" id="PTHR36795:SF2">
    <property type="entry name" value="OS01G0938400 PROTEIN"/>
    <property type="match status" value="1"/>
</dbReference>
<keyword evidence="2" id="KW-1185">Reference proteome</keyword>
<comment type="caution">
    <text evidence="1">The sequence shown here is derived from an EMBL/GenBank/DDBJ whole genome shotgun (WGS) entry which is preliminary data.</text>
</comment>
<proteinExistence type="predicted"/>
<dbReference type="PANTHER" id="PTHR36795">
    <property type="entry name" value="OS01G0938400 PROTEIN"/>
    <property type="match status" value="1"/>
</dbReference>
<sequence length="137" mass="15835">MFSYQKLQRNPQGGEEDADEEQLVVARRSIIVAGGRRLWWRRRRYWNWRRPKLRVGGLLRRALRGKAAGIRSAVRASAGKMMERLKEGRPYVGDLFAGNYLFMQVNPSVGAPYLDRSLFLPPAPPTLLRNHRRSPGY</sequence>
<organism evidence="1 2">
    <name type="scientific">Platanthera guangdongensis</name>
    <dbReference type="NCBI Taxonomy" id="2320717"/>
    <lineage>
        <taxon>Eukaryota</taxon>
        <taxon>Viridiplantae</taxon>
        <taxon>Streptophyta</taxon>
        <taxon>Embryophyta</taxon>
        <taxon>Tracheophyta</taxon>
        <taxon>Spermatophyta</taxon>
        <taxon>Magnoliopsida</taxon>
        <taxon>Liliopsida</taxon>
        <taxon>Asparagales</taxon>
        <taxon>Orchidaceae</taxon>
        <taxon>Orchidoideae</taxon>
        <taxon>Orchideae</taxon>
        <taxon>Orchidinae</taxon>
        <taxon>Platanthera</taxon>
    </lineage>
</organism>